<comment type="caution">
    <text evidence="2">The sequence shown here is derived from an EMBL/GenBank/DDBJ whole genome shotgun (WGS) entry which is preliminary data.</text>
</comment>
<sequence length="229" mass="24976">MQSWLRAALKLPSWHRSFCHSTAEWRPRLQAIARRKRGSGGAVAHRARGLISAVICDGMPSQTSGAIAPSSSLLVFLKEEEVSFCFKKLGHHVFMSTVFILHVSSSLKPLVETLEERVLPRTVNFDSSGRITNLRFIRVPAGIKLKLNCPVVIVGAKGCAGILKGGLLREYYSFVPVSCTAETLPPVVEINISKLDIGDQLLISDIKLNVDIHPDLDPAAPICEIASQA</sequence>
<feature type="domain" description="Large ribosomal subunit protein bL25 beta" evidence="1">
    <location>
        <begin position="144"/>
        <end position="227"/>
    </location>
</feature>
<name>A0A9D4ZKR2_ADICA</name>
<dbReference type="AlphaFoldDB" id="A0A9D4ZKR2"/>
<dbReference type="PANTHER" id="PTHR33284">
    <property type="entry name" value="RIBOSOMAL PROTEIN L25/GLN-TRNA SYNTHETASE, ANTI-CODON-BINDING DOMAIN-CONTAINING PROTEIN"/>
    <property type="match status" value="1"/>
</dbReference>
<dbReference type="InterPro" id="IPR020930">
    <property type="entry name" value="Ribosomal_uL5_bac-type"/>
</dbReference>
<dbReference type="SUPFAM" id="SSF50715">
    <property type="entry name" value="Ribosomal protein L25-like"/>
    <property type="match status" value="1"/>
</dbReference>
<dbReference type="InterPro" id="IPR037121">
    <property type="entry name" value="Ribosomal_bL25_C"/>
</dbReference>
<dbReference type="EMBL" id="JABFUD020000008">
    <property type="protein sequence ID" value="KAI5076405.1"/>
    <property type="molecule type" value="Genomic_DNA"/>
</dbReference>
<dbReference type="GO" id="GO:0022625">
    <property type="term" value="C:cytosolic large ribosomal subunit"/>
    <property type="evidence" value="ECO:0007669"/>
    <property type="project" value="TreeGrafter"/>
</dbReference>
<protein>
    <recommendedName>
        <fullName evidence="1">Large ribosomal subunit protein bL25 beta domain-containing protein</fullName>
    </recommendedName>
</protein>
<reference evidence="2" key="1">
    <citation type="submission" date="2021-01" db="EMBL/GenBank/DDBJ databases">
        <title>Adiantum capillus-veneris genome.</title>
        <authorList>
            <person name="Fang Y."/>
            <person name="Liao Q."/>
        </authorList>
    </citation>
    <scope>NUCLEOTIDE SEQUENCE</scope>
    <source>
        <strain evidence="2">H3</strain>
        <tissue evidence="2">Leaf</tissue>
    </source>
</reference>
<dbReference type="Pfam" id="PF14693">
    <property type="entry name" value="Ribosomal_TL5_C"/>
    <property type="match status" value="1"/>
</dbReference>
<dbReference type="GO" id="GO:0003735">
    <property type="term" value="F:structural constituent of ribosome"/>
    <property type="evidence" value="ECO:0007669"/>
    <property type="project" value="InterPro"/>
</dbReference>
<dbReference type="PANTHER" id="PTHR33284:SF2">
    <property type="entry name" value="RIBOSOMAL PROTEIN L25_GLN-TRNA SYNTHETASE, ANTI-CODON-BINDING DOMAIN-CONTAINING PROTEIN"/>
    <property type="match status" value="1"/>
</dbReference>
<evidence type="ECO:0000259" key="1">
    <source>
        <dbReference type="Pfam" id="PF14693"/>
    </source>
</evidence>
<dbReference type="Proteomes" id="UP000886520">
    <property type="component" value="Chromosome 8"/>
</dbReference>
<dbReference type="Gene3D" id="2.170.120.20">
    <property type="entry name" value="Ribosomal protein L25, beta domain"/>
    <property type="match status" value="1"/>
</dbReference>
<proteinExistence type="predicted"/>
<organism evidence="2 3">
    <name type="scientific">Adiantum capillus-veneris</name>
    <name type="common">Maidenhair fern</name>
    <dbReference type="NCBI Taxonomy" id="13818"/>
    <lineage>
        <taxon>Eukaryota</taxon>
        <taxon>Viridiplantae</taxon>
        <taxon>Streptophyta</taxon>
        <taxon>Embryophyta</taxon>
        <taxon>Tracheophyta</taxon>
        <taxon>Polypodiopsida</taxon>
        <taxon>Polypodiidae</taxon>
        <taxon>Polypodiales</taxon>
        <taxon>Pteridineae</taxon>
        <taxon>Pteridaceae</taxon>
        <taxon>Vittarioideae</taxon>
        <taxon>Adiantum</taxon>
    </lineage>
</organism>
<dbReference type="InterPro" id="IPR011035">
    <property type="entry name" value="Ribosomal_bL25/Gln-tRNA_synth"/>
</dbReference>
<keyword evidence="3" id="KW-1185">Reference proteome</keyword>
<gene>
    <name evidence="2" type="ORF">GOP47_0008470</name>
</gene>
<evidence type="ECO:0000313" key="3">
    <source>
        <dbReference type="Proteomes" id="UP000886520"/>
    </source>
</evidence>
<dbReference type="InterPro" id="IPR020057">
    <property type="entry name" value="Ribosomal_bL25_b-dom"/>
</dbReference>
<evidence type="ECO:0000313" key="2">
    <source>
        <dbReference type="EMBL" id="KAI5076405.1"/>
    </source>
</evidence>
<accession>A0A9D4ZKR2</accession>
<dbReference type="GO" id="GO:0008097">
    <property type="term" value="F:5S rRNA binding"/>
    <property type="evidence" value="ECO:0007669"/>
    <property type="project" value="TreeGrafter"/>
</dbReference>
<dbReference type="OrthoDB" id="193674at2759"/>
<dbReference type="GO" id="GO:0006412">
    <property type="term" value="P:translation"/>
    <property type="evidence" value="ECO:0007669"/>
    <property type="project" value="InterPro"/>
</dbReference>